<keyword evidence="1" id="KW-0560">Oxidoreductase</keyword>
<evidence type="ECO:0000313" key="2">
    <source>
        <dbReference type="EMBL" id="KAF3767080.1"/>
    </source>
</evidence>
<dbReference type="InterPro" id="IPR002347">
    <property type="entry name" value="SDR_fam"/>
</dbReference>
<organism evidence="2 3">
    <name type="scientific">Cryphonectria parasitica (strain ATCC 38755 / EP155)</name>
    <dbReference type="NCBI Taxonomy" id="660469"/>
    <lineage>
        <taxon>Eukaryota</taxon>
        <taxon>Fungi</taxon>
        <taxon>Dikarya</taxon>
        <taxon>Ascomycota</taxon>
        <taxon>Pezizomycotina</taxon>
        <taxon>Sordariomycetes</taxon>
        <taxon>Sordariomycetidae</taxon>
        <taxon>Diaporthales</taxon>
        <taxon>Cryphonectriaceae</taxon>
        <taxon>Cryphonectria-Endothia species complex</taxon>
        <taxon>Cryphonectria</taxon>
    </lineage>
</organism>
<protein>
    <submittedName>
        <fullName evidence="2">NAD(P)-binding protein</fullName>
    </submittedName>
</protein>
<feature type="non-terminal residue" evidence="2">
    <location>
        <position position="154"/>
    </location>
</feature>
<dbReference type="GeneID" id="63840312"/>
<dbReference type="Proteomes" id="UP000803844">
    <property type="component" value="Unassembled WGS sequence"/>
</dbReference>
<evidence type="ECO:0000256" key="1">
    <source>
        <dbReference type="ARBA" id="ARBA00023002"/>
    </source>
</evidence>
<evidence type="ECO:0000313" key="3">
    <source>
        <dbReference type="Proteomes" id="UP000803844"/>
    </source>
</evidence>
<dbReference type="Gene3D" id="3.40.50.720">
    <property type="entry name" value="NAD(P)-binding Rossmann-like Domain"/>
    <property type="match status" value="1"/>
</dbReference>
<dbReference type="InterPro" id="IPR036291">
    <property type="entry name" value="NAD(P)-bd_dom_sf"/>
</dbReference>
<proteinExistence type="predicted"/>
<dbReference type="PANTHER" id="PTHR43157">
    <property type="entry name" value="PHOSPHATIDYLINOSITOL-GLYCAN BIOSYNTHESIS CLASS F PROTEIN-RELATED"/>
    <property type="match status" value="1"/>
</dbReference>
<dbReference type="EMBL" id="MU032346">
    <property type="protein sequence ID" value="KAF3767080.1"/>
    <property type="molecule type" value="Genomic_DNA"/>
</dbReference>
<reference evidence="2" key="1">
    <citation type="journal article" date="2020" name="Phytopathology">
        <title>Genome sequence of the chestnut blight fungus Cryphonectria parasitica EP155: A fundamental resource for an archetypical invasive plant pathogen.</title>
        <authorList>
            <person name="Crouch J.A."/>
            <person name="Dawe A."/>
            <person name="Aerts A."/>
            <person name="Barry K."/>
            <person name="Churchill A.C.L."/>
            <person name="Grimwood J."/>
            <person name="Hillman B."/>
            <person name="Milgroom M.G."/>
            <person name="Pangilinan J."/>
            <person name="Smith M."/>
            <person name="Salamov A."/>
            <person name="Schmutz J."/>
            <person name="Yadav J."/>
            <person name="Grigoriev I.V."/>
            <person name="Nuss D."/>
        </authorList>
    </citation>
    <scope>NUCLEOTIDE SEQUENCE</scope>
    <source>
        <strain evidence="2">EP155</strain>
    </source>
</reference>
<dbReference type="SUPFAM" id="SSF51735">
    <property type="entry name" value="NAD(P)-binding Rossmann-fold domains"/>
    <property type="match status" value="1"/>
</dbReference>
<dbReference type="GO" id="GO:0016491">
    <property type="term" value="F:oxidoreductase activity"/>
    <property type="evidence" value="ECO:0007669"/>
    <property type="project" value="UniProtKB-KW"/>
</dbReference>
<name>A0A9P4Y5W7_CRYP1</name>
<dbReference type="OrthoDB" id="191139at2759"/>
<dbReference type="RefSeq" id="XP_040778041.1">
    <property type="nucleotide sequence ID" value="XM_040923183.1"/>
</dbReference>
<accession>A0A9P4Y5W7</accession>
<gene>
    <name evidence="2" type="ORF">M406DRAFT_355462</name>
</gene>
<dbReference type="PANTHER" id="PTHR43157:SF35">
    <property type="entry name" value="DEHYDROGENASE_REDUCTASE FAMILY PROTEIN, PUTATIVE-RELATED"/>
    <property type="match status" value="1"/>
</dbReference>
<keyword evidence="3" id="KW-1185">Reference proteome</keyword>
<dbReference type="AlphaFoldDB" id="A0A9P4Y5W7"/>
<sequence>MGTPPGFVYHQFTFKPKPLPKSVDLTGKTMIITGANVGLGLEASKEMAQHGLSRLILAVRSASKGEAAKQEILKVAPKCDVQVWDLDYELPENMAAFAERARSLDRVDIVILCAAVKSLEFQLSKGGHEMNVQVNHLGTAALSLLLLPVLRATA</sequence>
<dbReference type="Pfam" id="PF00106">
    <property type="entry name" value="adh_short"/>
    <property type="match status" value="1"/>
</dbReference>
<comment type="caution">
    <text evidence="2">The sequence shown here is derived from an EMBL/GenBank/DDBJ whole genome shotgun (WGS) entry which is preliminary data.</text>
</comment>